<reference evidence="2" key="2">
    <citation type="submission" date="2023-06" db="EMBL/GenBank/DDBJ databases">
        <authorList>
            <person name="Ma L."/>
            <person name="Liu K.-W."/>
            <person name="Li Z."/>
            <person name="Hsiao Y.-Y."/>
            <person name="Qi Y."/>
            <person name="Fu T."/>
            <person name="Tang G."/>
            <person name="Zhang D."/>
            <person name="Sun W.-H."/>
            <person name="Liu D.-K."/>
            <person name="Li Y."/>
            <person name="Chen G.-Z."/>
            <person name="Liu X.-D."/>
            <person name="Liao X.-Y."/>
            <person name="Jiang Y.-T."/>
            <person name="Yu X."/>
            <person name="Hao Y."/>
            <person name="Huang J."/>
            <person name="Zhao X.-W."/>
            <person name="Ke S."/>
            <person name="Chen Y.-Y."/>
            <person name="Wu W.-L."/>
            <person name="Hsu J.-L."/>
            <person name="Lin Y.-F."/>
            <person name="Huang M.-D."/>
            <person name="Li C.-Y."/>
            <person name="Huang L."/>
            <person name="Wang Z.-W."/>
            <person name="Zhao X."/>
            <person name="Zhong W.-Y."/>
            <person name="Peng D.-H."/>
            <person name="Ahmad S."/>
            <person name="Lan S."/>
            <person name="Zhang J.-S."/>
            <person name="Tsai W.-C."/>
            <person name="Van De Peer Y."/>
            <person name="Liu Z.-J."/>
        </authorList>
    </citation>
    <scope>NUCLEOTIDE SEQUENCE</scope>
    <source>
        <strain evidence="2">CP</strain>
        <tissue evidence="2">Leaves</tissue>
    </source>
</reference>
<proteinExistence type="predicted"/>
<keyword evidence="3" id="KW-1185">Reference proteome</keyword>
<reference evidence="2" key="1">
    <citation type="journal article" date="2023" name="Nat. Commun.">
        <title>Diploid and tetraploid genomes of Acorus and the evolution of monocots.</title>
        <authorList>
            <person name="Ma L."/>
            <person name="Liu K.W."/>
            <person name="Li Z."/>
            <person name="Hsiao Y.Y."/>
            <person name="Qi Y."/>
            <person name="Fu T."/>
            <person name="Tang G.D."/>
            <person name="Zhang D."/>
            <person name="Sun W.H."/>
            <person name="Liu D.K."/>
            <person name="Li Y."/>
            <person name="Chen G.Z."/>
            <person name="Liu X.D."/>
            <person name="Liao X.Y."/>
            <person name="Jiang Y.T."/>
            <person name="Yu X."/>
            <person name="Hao Y."/>
            <person name="Huang J."/>
            <person name="Zhao X.W."/>
            <person name="Ke S."/>
            <person name="Chen Y.Y."/>
            <person name="Wu W.L."/>
            <person name="Hsu J.L."/>
            <person name="Lin Y.F."/>
            <person name="Huang M.D."/>
            <person name="Li C.Y."/>
            <person name="Huang L."/>
            <person name="Wang Z.W."/>
            <person name="Zhao X."/>
            <person name="Zhong W.Y."/>
            <person name="Peng D.H."/>
            <person name="Ahmad S."/>
            <person name="Lan S."/>
            <person name="Zhang J.S."/>
            <person name="Tsai W.C."/>
            <person name="Van de Peer Y."/>
            <person name="Liu Z.J."/>
        </authorList>
    </citation>
    <scope>NUCLEOTIDE SEQUENCE</scope>
    <source>
        <strain evidence="2">CP</strain>
    </source>
</reference>
<dbReference type="Proteomes" id="UP001180020">
    <property type="component" value="Unassembled WGS sequence"/>
</dbReference>
<organism evidence="2 3">
    <name type="scientific">Acorus calamus</name>
    <name type="common">Sweet flag</name>
    <dbReference type="NCBI Taxonomy" id="4465"/>
    <lineage>
        <taxon>Eukaryota</taxon>
        <taxon>Viridiplantae</taxon>
        <taxon>Streptophyta</taxon>
        <taxon>Embryophyta</taxon>
        <taxon>Tracheophyta</taxon>
        <taxon>Spermatophyta</taxon>
        <taxon>Magnoliopsida</taxon>
        <taxon>Liliopsida</taxon>
        <taxon>Acoraceae</taxon>
        <taxon>Acorus</taxon>
    </lineage>
</organism>
<protein>
    <submittedName>
        <fullName evidence="2">Uncharacterized protein</fullName>
    </submittedName>
</protein>
<sequence>MKSTSIATTCDSSPPPRSVEIRPLDPLVHDQEGASGTGKSSFIVAMERIRGSSSCDLKSLLIGITSESLTLVEDLT</sequence>
<feature type="region of interest" description="Disordered" evidence="1">
    <location>
        <begin position="1"/>
        <end position="39"/>
    </location>
</feature>
<gene>
    <name evidence="2" type="ORF">QJS10_CPA06g00247</name>
</gene>
<evidence type="ECO:0000313" key="2">
    <source>
        <dbReference type="EMBL" id="KAK1314780.1"/>
    </source>
</evidence>
<evidence type="ECO:0000256" key="1">
    <source>
        <dbReference type="SAM" id="MobiDB-lite"/>
    </source>
</evidence>
<dbReference type="AlphaFoldDB" id="A0AAV9ELW3"/>
<accession>A0AAV9ELW3</accession>
<feature type="compositionally biased region" description="Polar residues" evidence="1">
    <location>
        <begin position="1"/>
        <end position="12"/>
    </location>
</feature>
<evidence type="ECO:0000313" key="3">
    <source>
        <dbReference type="Proteomes" id="UP001180020"/>
    </source>
</evidence>
<feature type="compositionally biased region" description="Basic and acidic residues" evidence="1">
    <location>
        <begin position="19"/>
        <end position="32"/>
    </location>
</feature>
<comment type="caution">
    <text evidence="2">The sequence shown here is derived from an EMBL/GenBank/DDBJ whole genome shotgun (WGS) entry which is preliminary data.</text>
</comment>
<name>A0AAV9ELW3_ACOCL</name>
<dbReference type="EMBL" id="JAUJYO010000006">
    <property type="protein sequence ID" value="KAK1314780.1"/>
    <property type="molecule type" value="Genomic_DNA"/>
</dbReference>